<evidence type="ECO:0000313" key="4">
    <source>
        <dbReference type="Proteomes" id="UP000188181"/>
    </source>
</evidence>
<dbReference type="Pfam" id="PF00404">
    <property type="entry name" value="Dockerin_1"/>
    <property type="match status" value="1"/>
</dbReference>
<dbReference type="InterPro" id="IPR002105">
    <property type="entry name" value="Dockerin_1_rpt"/>
</dbReference>
<name>A0A1Q2MBT9_9BACT</name>
<keyword evidence="1" id="KW-0732">Signal</keyword>
<dbReference type="Gene3D" id="1.10.1330.10">
    <property type="entry name" value="Dockerin domain"/>
    <property type="match status" value="2"/>
</dbReference>
<dbReference type="KEGG" id="pbas:SMSP2_00538"/>
<proteinExistence type="predicted"/>
<dbReference type="STRING" id="1851148.SMSP2_00538"/>
<dbReference type="SMART" id="SM00740">
    <property type="entry name" value="PASTA"/>
    <property type="match status" value="1"/>
</dbReference>
<dbReference type="InterPro" id="IPR011050">
    <property type="entry name" value="Pectin_lyase_fold/virulence"/>
</dbReference>
<dbReference type="Pfam" id="PF07581">
    <property type="entry name" value="Glug"/>
    <property type="match status" value="2"/>
</dbReference>
<dbReference type="InterPro" id="IPR005543">
    <property type="entry name" value="PASTA_dom"/>
</dbReference>
<dbReference type="InterPro" id="IPR011493">
    <property type="entry name" value="GLUG"/>
</dbReference>
<dbReference type="SUPFAM" id="SSF51126">
    <property type="entry name" value="Pectin lyase-like"/>
    <property type="match status" value="1"/>
</dbReference>
<dbReference type="CDD" id="cd14254">
    <property type="entry name" value="Dockerin_II"/>
    <property type="match status" value="1"/>
</dbReference>
<sequence precursor="true">MRHAALVNFAAFLSLFLFNSNLFAFAGGDGTTDNPYQISTQADLEAVNDDLEASYLLVNDIDLSGTIYNHSVIGRLNYIFKGNFDGNGHVISNLLINTSESSTGATGFFRGIKGYDTEVKNLGLNNITILSNSYSYAGGFAGFVTFSTVSNCYVTGSFKDARLLGGFCGQANSSLISNCYVNGFVEGNPSSGDVLGFGGFCGWNDSSIIENCYFSGSVKNLINIYDFGGFCGKNKSGSFKNCYFDNLSGPQNGYATSLGILQMQESESFEGFDFAGVPEDGNADYWEIEEGYLPKLSWQKDAGPLPGDLPLTTLSGTGGTDDPFLINNYEDFDEFCNNGNLEYGCYSLTVDIDLAGKSFSRSPIDRVFWGTFDGNGNIISNMSIDAGGEDVNYLALFRYIAFGRIHELGIENVNISGGERSSYNSAISGYNYCGSISSCYSSGEIVLGGNASYIGGISGYNRGGLISDCYFNGIIVGGEFAKRLGGICGYNDSVIQNCYFLGSLTAGYGSVDTGAICGYNWSDNVKDCYYHVFAGFGYDCGTPLIGLQMQDRSSYDGFDFAAVVYDGHEEIWDTVEGHCPKLVWQSGNGPVAPSDPQTSLTGSGAKDDPFIIADYVDLMEFAENEQLIGGYYLLVSDIDLGGIVFDDSVIDRYFAGQFDGAFHDIKNMNVKTADDTVAAGFFAGNNGRIQRLGVVDYMIDASGIRSSKDSVGGLAACNSGVVRECFTDGSIINTFGSTGGLCGSNFGEIGYSYSESIIEGKADIGCFVGVDGGFIHDCYSGGSITLDSLYPNSYNVGGFCGNKRGGNFIRDCYSTAAVINFDKPSYVGFIGDDDWVFDSFWDVETSGVGEAGDIYGGLIGLSTEQMQTQSSFEPAFEFADFNTGKIGWYMPEDSYPLLYWQNSEASLMPDVSGINIDDAQVVLQGTGFIIGEVKYVDSMTVPVDAVAGISVIMGGYVDRAVPIDLFVSTGITGKGTETEPFAVACRADLDMVNRDLTANYIQTADIIIENGFIYRHTVIAICEDEEDVGFSGKYDGRDCVIYNLIINGDKFAGLFGKVDVGGYVCNLNLTNASIDNLNVSSSRDVCGSIVGLNYGSIVDCSFDGLMPGSFNCGGICGTNYGLILSCHARGIISSRYSTGGVCAQNAGTILTSSAECEVHGEEEVGGFCGYNAGDIDSCCSNSKVKAQRGSGGGFCGRNQGNITNSYSLGAVEGESTIGGFCGENDGYISQSYSATSAPGEDDSDMGGFTGSGHEVMSCFWDIEVSGIETSDSGDGKTTAQMQNTGTFLDAGWDYVGESGNGEFDVWYQRAGDYPRLHWQARGGDLNCDGFLNDDDYSLFLRDWGVSSTATFRSYSDLNYDGVSDNQDLAILSRSWTQWSTPLSDINGDGIIDIEDFWLLTDNWLAVFSGGEALAADINGDGFVDMADLGMFANAWRDMIE</sequence>
<dbReference type="InterPro" id="IPR018247">
    <property type="entry name" value="EF_Hand_1_Ca_BS"/>
</dbReference>
<gene>
    <name evidence="3" type="ORF">SMSP2_00538</name>
</gene>
<reference evidence="4" key="1">
    <citation type="submission" date="2017-02" db="EMBL/GenBank/DDBJ databases">
        <title>Comparative genomics and description of representatives of a novel lineage of planctomycetes thriving in anoxic sediments.</title>
        <authorList>
            <person name="Spring S."/>
            <person name="Bunk B."/>
            <person name="Sproer C."/>
        </authorList>
    </citation>
    <scope>NUCLEOTIDE SEQUENCE [LARGE SCALE GENOMIC DNA]</scope>
    <source>
        <strain evidence="4">SM-Chi-D1</strain>
    </source>
</reference>
<dbReference type="Proteomes" id="UP000188181">
    <property type="component" value="Chromosome"/>
</dbReference>
<feature type="chain" id="PRO_5012523938" description="PASTA domain-containing protein" evidence="1">
    <location>
        <begin position="27"/>
        <end position="1440"/>
    </location>
</feature>
<dbReference type="OrthoDB" id="363253at2"/>
<protein>
    <recommendedName>
        <fullName evidence="2">PASTA domain-containing protein</fullName>
    </recommendedName>
</protein>
<dbReference type="PROSITE" id="PS00018">
    <property type="entry name" value="EF_HAND_1"/>
    <property type="match status" value="3"/>
</dbReference>
<dbReference type="GO" id="GO:0004553">
    <property type="term" value="F:hydrolase activity, hydrolyzing O-glycosyl compounds"/>
    <property type="evidence" value="ECO:0007669"/>
    <property type="project" value="InterPro"/>
</dbReference>
<dbReference type="InterPro" id="IPR036439">
    <property type="entry name" value="Dockerin_dom_sf"/>
</dbReference>
<keyword evidence="4" id="KW-1185">Reference proteome</keyword>
<dbReference type="SUPFAM" id="SSF63446">
    <property type="entry name" value="Type I dockerin domain"/>
    <property type="match status" value="1"/>
</dbReference>
<accession>A0A1Q2MBT9</accession>
<dbReference type="CDD" id="cd06577">
    <property type="entry name" value="PASTA_pknB"/>
    <property type="match status" value="1"/>
</dbReference>
<feature type="domain" description="PASTA" evidence="2">
    <location>
        <begin position="902"/>
        <end position="969"/>
    </location>
</feature>
<evidence type="ECO:0000256" key="1">
    <source>
        <dbReference type="SAM" id="SignalP"/>
    </source>
</evidence>
<feature type="signal peptide" evidence="1">
    <location>
        <begin position="1"/>
        <end position="26"/>
    </location>
</feature>
<dbReference type="Gene3D" id="2.160.20.110">
    <property type="match status" value="4"/>
</dbReference>
<dbReference type="Gene3D" id="3.30.10.20">
    <property type="match status" value="1"/>
</dbReference>
<organism evidence="3 4">
    <name type="scientific">Limihaloglobus sulfuriphilus</name>
    <dbReference type="NCBI Taxonomy" id="1851148"/>
    <lineage>
        <taxon>Bacteria</taxon>
        <taxon>Pseudomonadati</taxon>
        <taxon>Planctomycetota</taxon>
        <taxon>Phycisphaerae</taxon>
        <taxon>Sedimentisphaerales</taxon>
        <taxon>Sedimentisphaeraceae</taxon>
        <taxon>Limihaloglobus</taxon>
    </lineage>
</organism>
<dbReference type="GO" id="GO:0000272">
    <property type="term" value="P:polysaccharide catabolic process"/>
    <property type="evidence" value="ECO:0007669"/>
    <property type="project" value="InterPro"/>
</dbReference>
<evidence type="ECO:0000259" key="2">
    <source>
        <dbReference type="SMART" id="SM00740"/>
    </source>
</evidence>
<evidence type="ECO:0000313" key="3">
    <source>
        <dbReference type="EMBL" id="AQQ70195.1"/>
    </source>
</evidence>
<dbReference type="EMBL" id="CP019646">
    <property type="protein sequence ID" value="AQQ70195.1"/>
    <property type="molecule type" value="Genomic_DNA"/>
</dbReference>
<dbReference type="RefSeq" id="WP_146682479.1">
    <property type="nucleotide sequence ID" value="NZ_CP019646.1"/>
</dbReference>